<evidence type="ECO:0000313" key="6">
    <source>
        <dbReference type="Proteomes" id="UP000013548"/>
    </source>
</evidence>
<dbReference type="Pfam" id="PF00501">
    <property type="entry name" value="AMP-binding"/>
    <property type="match status" value="1"/>
</dbReference>
<dbReference type="GO" id="GO:0005886">
    <property type="term" value="C:plasma membrane"/>
    <property type="evidence" value="ECO:0007669"/>
    <property type="project" value="TreeGrafter"/>
</dbReference>
<evidence type="ECO:0000259" key="4">
    <source>
        <dbReference type="Pfam" id="PF00501"/>
    </source>
</evidence>
<dbReference type="GO" id="GO:0016874">
    <property type="term" value="F:ligase activity"/>
    <property type="evidence" value="ECO:0007669"/>
    <property type="project" value="UniProtKB-KW"/>
</dbReference>
<dbReference type="FunFam" id="3.30.300.30:FF:000050">
    <property type="entry name" value="Fatty-acid-CoA ligase FadD34"/>
    <property type="match status" value="1"/>
</dbReference>
<dbReference type="AlphaFoldDB" id="R4MDD6"/>
<accession>R4MDD6</accession>
<dbReference type="GO" id="GO:0006633">
    <property type="term" value="P:fatty acid biosynthetic process"/>
    <property type="evidence" value="ECO:0007669"/>
    <property type="project" value="TreeGrafter"/>
</dbReference>
<evidence type="ECO:0000313" key="5">
    <source>
        <dbReference type="EMBL" id="AGL25497.1"/>
    </source>
</evidence>
<dbReference type="Proteomes" id="UP000013548">
    <property type="component" value="Chromosome"/>
</dbReference>
<dbReference type="InterPro" id="IPR000873">
    <property type="entry name" value="AMP-dep_synth/lig_dom"/>
</dbReference>
<organism evidence="5 6">
    <name type="scientific">Mycobacterium tuberculosis CAS/NITR204</name>
    <dbReference type="NCBI Taxonomy" id="1310114"/>
    <lineage>
        <taxon>Bacteria</taxon>
        <taxon>Bacillati</taxon>
        <taxon>Actinomycetota</taxon>
        <taxon>Actinomycetes</taxon>
        <taxon>Mycobacteriales</taxon>
        <taxon>Mycobacteriaceae</taxon>
        <taxon>Mycobacterium</taxon>
        <taxon>Mycobacterium tuberculosis complex</taxon>
    </lineage>
</organism>
<feature type="domain" description="AMP-dependent synthetase/ligase" evidence="4">
    <location>
        <begin position="19"/>
        <end position="373"/>
    </location>
</feature>
<gene>
    <name evidence="5" type="ORF">J113_00240</name>
</gene>
<comment type="similarity">
    <text evidence="1">Belongs to the ATP-dependent AMP-binding enzyme family.</text>
</comment>
<dbReference type="InterPro" id="IPR045851">
    <property type="entry name" value="AMP-bd_C_sf"/>
</dbReference>
<dbReference type="PANTHER" id="PTHR22754">
    <property type="entry name" value="DISCO-INTERACTING PROTEIN 2 DIP2 -RELATED"/>
    <property type="match status" value="1"/>
</dbReference>
<sequence length="563" mass="61208">MTAALLSPAIAWQQISACTDRTLTITCEDSEVISYQDLIARAAACIPPLRRLDLKRGEPVLITAHTNLEFLSCFLGLMLHGAVPVPIPPREALKTTERFMTRLGPLLRHHRVLICTPAEHDEIRAAASTDCQISRFTALAEAGDEQFGRATAQQLADTATADWPLCTLDDDAYVQYTSGSTAAPRGVVITYRNLLSNMRAMAVGSQFQHGDVMGSWLPLHHDMGLVGSLFAALFNSVSAVFTTPHRFLYDPLGFLRLLTSSGATHTFMPNFALEWLINAYHRRGADIEGIDLHKMRRLIIASEPVHAEGMRRFAATFAGVGLAPTALGSGYGLAEATVAVSMSAPNTGFRTETHAAAEVVTGGRVLPGYEVRIDAAPGARAGTIKLRVRYSVAAKAYVGGKKLDALDEEGFCDTHDLGFLVDDEIVILGRQDEVFIVHGENRFPYDIEFIIRGESEQHRTKVACFGVNERVVVVLESPLDSIIDKAEADRLRCQVVAATGLQLDELITVRRGAIPTTTSGKLKRRAVAQAYRDGTLPRLATHAWTADPDSAPKTTRSSLEGAH</sequence>
<evidence type="ECO:0000256" key="3">
    <source>
        <dbReference type="SAM" id="MobiDB-lite"/>
    </source>
</evidence>
<dbReference type="PANTHER" id="PTHR22754:SF32">
    <property type="entry name" value="DISCO-INTERACTING PROTEIN 2"/>
    <property type="match status" value="1"/>
</dbReference>
<dbReference type="SUPFAM" id="SSF56801">
    <property type="entry name" value="Acetyl-CoA synthetase-like"/>
    <property type="match status" value="1"/>
</dbReference>
<dbReference type="GO" id="GO:0070566">
    <property type="term" value="F:adenylyltransferase activity"/>
    <property type="evidence" value="ECO:0007669"/>
    <property type="project" value="TreeGrafter"/>
</dbReference>
<feature type="region of interest" description="Disordered" evidence="3">
    <location>
        <begin position="544"/>
        <end position="563"/>
    </location>
</feature>
<dbReference type="Gene3D" id="3.40.50.12780">
    <property type="entry name" value="N-terminal domain of ligase-like"/>
    <property type="match status" value="1"/>
</dbReference>
<dbReference type="EMBL" id="CP005386">
    <property type="protein sequence ID" value="AGL25497.1"/>
    <property type="molecule type" value="Genomic_DNA"/>
</dbReference>
<dbReference type="Gene3D" id="3.30.300.30">
    <property type="match status" value="1"/>
</dbReference>
<dbReference type="HOGENOM" id="CLU_000022_23_7_11"/>
<dbReference type="InterPro" id="IPR042099">
    <property type="entry name" value="ANL_N_sf"/>
</dbReference>
<protein>
    <submittedName>
        <fullName evidence="5">Fatty-acid-CoA ligase</fullName>
    </submittedName>
</protein>
<dbReference type="PATRIC" id="fig|1310114.3.peg.51"/>
<dbReference type="BioCyc" id="MTUB1310114:G13A2-43-MONOMER"/>
<proteinExistence type="inferred from homology"/>
<dbReference type="InterPro" id="IPR040097">
    <property type="entry name" value="FAAL/FAAC"/>
</dbReference>
<evidence type="ECO:0000256" key="2">
    <source>
        <dbReference type="ARBA" id="ARBA00022598"/>
    </source>
</evidence>
<name>R4MDD6_MYCTX</name>
<reference evidence="5 6" key="1">
    <citation type="journal article" date="2013" name="Genome Announc.">
        <title>Whole-Genome Sequences of Four Clinical Isolates of Mycobacterium tuberculosis from Tamil Nadu, South India.</title>
        <authorList>
            <person name="Narayanan S."/>
            <person name="Deshpande U."/>
        </authorList>
    </citation>
    <scope>NUCLEOTIDE SEQUENCE [LARGE SCALE GENOMIC DNA]</scope>
    <source>
        <strain evidence="5 6">CAS/NITR204</strain>
    </source>
</reference>
<keyword evidence="2 5" id="KW-0436">Ligase</keyword>
<evidence type="ECO:0000256" key="1">
    <source>
        <dbReference type="ARBA" id="ARBA00006432"/>
    </source>
</evidence>
<dbReference type="KEGG" id="mtuc:J113_00240"/>
<feature type="compositionally biased region" description="Polar residues" evidence="3">
    <location>
        <begin position="552"/>
        <end position="563"/>
    </location>
</feature>
<dbReference type="CDD" id="cd05931">
    <property type="entry name" value="FAAL"/>
    <property type="match status" value="1"/>
</dbReference>